<keyword evidence="5" id="KW-0677">Repeat</keyword>
<protein>
    <recommendedName>
        <fullName evidence="2">RBR-type E3 ubiquitin transferase</fullName>
        <ecNumber evidence="2">2.3.2.31</ecNumber>
    </recommendedName>
</protein>
<dbReference type="PROSITE" id="PS51873">
    <property type="entry name" value="TRIAD"/>
    <property type="match status" value="1"/>
</dbReference>
<evidence type="ECO:0000256" key="1">
    <source>
        <dbReference type="ARBA" id="ARBA00001798"/>
    </source>
</evidence>
<evidence type="ECO:0000256" key="4">
    <source>
        <dbReference type="ARBA" id="ARBA00022723"/>
    </source>
</evidence>
<evidence type="ECO:0000256" key="7">
    <source>
        <dbReference type="ARBA" id="ARBA00022786"/>
    </source>
</evidence>
<keyword evidence="3" id="KW-0808">Transferase</keyword>
<dbReference type="CDD" id="cd20350">
    <property type="entry name" value="Rcat_RBR_RNF217"/>
    <property type="match status" value="1"/>
</dbReference>
<keyword evidence="11" id="KW-0472">Membrane</keyword>
<dbReference type="Proteomes" id="UP000594262">
    <property type="component" value="Unplaced"/>
</dbReference>
<evidence type="ECO:0000313" key="15">
    <source>
        <dbReference type="Proteomes" id="UP000594262"/>
    </source>
</evidence>
<dbReference type="PROSITE" id="PS50089">
    <property type="entry name" value="ZF_RING_2"/>
    <property type="match status" value="1"/>
</dbReference>
<evidence type="ECO:0000256" key="9">
    <source>
        <dbReference type="PROSITE-ProRule" id="PRU00175"/>
    </source>
</evidence>
<comment type="catalytic activity">
    <reaction evidence="1">
        <text>[E2 ubiquitin-conjugating enzyme]-S-ubiquitinyl-L-cysteine + [acceptor protein]-L-lysine = [E2 ubiquitin-conjugating enzyme]-L-cysteine + [acceptor protein]-N(6)-ubiquitinyl-L-lysine.</text>
        <dbReference type="EC" id="2.3.2.31"/>
    </reaction>
</comment>
<dbReference type="SUPFAM" id="SSF57850">
    <property type="entry name" value="RING/U-box"/>
    <property type="match status" value="3"/>
</dbReference>
<keyword evidence="11" id="KW-0812">Transmembrane</keyword>
<dbReference type="RefSeq" id="XP_066930099.1">
    <property type="nucleotide sequence ID" value="XM_067073998.1"/>
</dbReference>
<dbReference type="GO" id="GO:0008270">
    <property type="term" value="F:zinc ion binding"/>
    <property type="evidence" value="ECO:0007669"/>
    <property type="project" value="UniProtKB-KW"/>
</dbReference>
<reference evidence="14" key="1">
    <citation type="submission" date="2021-01" db="UniProtKB">
        <authorList>
            <consortium name="EnsemblMetazoa"/>
        </authorList>
    </citation>
    <scope>IDENTIFICATION</scope>
</reference>
<dbReference type="InterPro" id="IPR047552">
    <property type="entry name" value="Rcat_RBR_RNF217"/>
</dbReference>
<organism evidence="14 15">
    <name type="scientific">Clytia hemisphaerica</name>
    <dbReference type="NCBI Taxonomy" id="252671"/>
    <lineage>
        <taxon>Eukaryota</taxon>
        <taxon>Metazoa</taxon>
        <taxon>Cnidaria</taxon>
        <taxon>Hydrozoa</taxon>
        <taxon>Hydroidolina</taxon>
        <taxon>Leptothecata</taxon>
        <taxon>Obeliida</taxon>
        <taxon>Clytiidae</taxon>
        <taxon>Clytia</taxon>
    </lineage>
</organism>
<evidence type="ECO:0000256" key="10">
    <source>
        <dbReference type="SAM" id="MobiDB-lite"/>
    </source>
</evidence>
<evidence type="ECO:0000256" key="5">
    <source>
        <dbReference type="ARBA" id="ARBA00022737"/>
    </source>
</evidence>
<dbReference type="EC" id="2.3.2.31" evidence="2"/>
<dbReference type="EnsemblMetazoa" id="CLYHEMT011594.1">
    <property type="protein sequence ID" value="CLYHEMP011594.1"/>
    <property type="gene ID" value="CLYHEMG011594"/>
</dbReference>
<feature type="region of interest" description="Disordered" evidence="10">
    <location>
        <begin position="26"/>
        <end position="54"/>
    </location>
</feature>
<evidence type="ECO:0000256" key="11">
    <source>
        <dbReference type="SAM" id="Phobius"/>
    </source>
</evidence>
<dbReference type="Pfam" id="PF22191">
    <property type="entry name" value="IBR_1"/>
    <property type="match status" value="1"/>
</dbReference>
<proteinExistence type="predicted"/>
<dbReference type="SMART" id="SM00647">
    <property type="entry name" value="IBR"/>
    <property type="match status" value="2"/>
</dbReference>
<dbReference type="Gene3D" id="1.20.120.1750">
    <property type="match status" value="1"/>
</dbReference>
<dbReference type="InterPro" id="IPR044066">
    <property type="entry name" value="TRIAD_supradom"/>
</dbReference>
<name>A0A7M5VH50_9CNID</name>
<keyword evidence="15" id="KW-1185">Reference proteome</keyword>
<dbReference type="OrthoDB" id="10009520at2759"/>
<dbReference type="GO" id="GO:0061630">
    <property type="term" value="F:ubiquitin protein ligase activity"/>
    <property type="evidence" value="ECO:0007669"/>
    <property type="project" value="UniProtKB-EC"/>
</dbReference>
<keyword evidence="11" id="KW-1133">Transmembrane helix</keyword>
<dbReference type="Pfam" id="PF01485">
    <property type="entry name" value="IBR"/>
    <property type="match status" value="1"/>
</dbReference>
<evidence type="ECO:0000256" key="3">
    <source>
        <dbReference type="ARBA" id="ARBA00022679"/>
    </source>
</evidence>
<evidence type="ECO:0000256" key="8">
    <source>
        <dbReference type="ARBA" id="ARBA00022833"/>
    </source>
</evidence>
<evidence type="ECO:0000259" key="12">
    <source>
        <dbReference type="PROSITE" id="PS50089"/>
    </source>
</evidence>
<sequence>MSTDHQEASTSSSRKVSKLSHQMSFENEIFDEENDIDGSFGLEELFNEETNENLSAEKQENIEGLPEQLLSILLSIKSSENDNNENDSLSSLSVNDEGDKDLPNDAAENNNDDSDTDQGPNSIRRLVVESEPGYHISPFDLNEDGLTNCQICFDVMANNTVAYCSDCQYQICFGCLSSHIEYRVMENVIEIVCPGDESCGKKFSDQLIAAFSTEHTMSILNKNKVEAEQNPDVKTCPGCHKIQRKENIVQKKKGKSSSRIECTCGTIWCFSCYSPWHHGSTCEEYQKDIVQSGNKSLRYWAKSRTKGSNNAKKCPKCSFYIERISGCDHMTCNRCKTDFCYRCGGKHYSLGWLGNHYSRYSFLGCKYNLHPNKPVLRVAKRSGVIVGGTLLMPLALTGLVLGATLVLPSVVIYNKCKKR</sequence>
<evidence type="ECO:0000259" key="13">
    <source>
        <dbReference type="PROSITE" id="PS51873"/>
    </source>
</evidence>
<dbReference type="InterPro" id="IPR002867">
    <property type="entry name" value="IBR_dom"/>
</dbReference>
<keyword evidence="8" id="KW-0862">Zinc</keyword>
<dbReference type="InterPro" id="IPR001841">
    <property type="entry name" value="Znf_RING"/>
</dbReference>
<dbReference type="InterPro" id="IPR013083">
    <property type="entry name" value="Znf_RING/FYVE/PHD"/>
</dbReference>
<feature type="domain" description="RING-type" evidence="13">
    <location>
        <begin position="145"/>
        <end position="369"/>
    </location>
</feature>
<keyword evidence="7" id="KW-0833">Ubl conjugation pathway</keyword>
<feature type="transmembrane region" description="Helical" evidence="11">
    <location>
        <begin position="390"/>
        <end position="413"/>
    </location>
</feature>
<feature type="region of interest" description="Disordered" evidence="10">
    <location>
        <begin position="1"/>
        <end position="20"/>
    </location>
</feature>
<feature type="domain" description="RING-type" evidence="12">
    <location>
        <begin position="149"/>
        <end position="197"/>
    </location>
</feature>
<evidence type="ECO:0000256" key="2">
    <source>
        <dbReference type="ARBA" id="ARBA00012251"/>
    </source>
</evidence>
<evidence type="ECO:0000256" key="6">
    <source>
        <dbReference type="ARBA" id="ARBA00022771"/>
    </source>
</evidence>
<dbReference type="AlphaFoldDB" id="A0A7M5VH50"/>
<dbReference type="Gene3D" id="3.30.40.10">
    <property type="entry name" value="Zinc/RING finger domain, C3HC4 (zinc finger)"/>
    <property type="match status" value="1"/>
</dbReference>
<accession>A0A7M5VH50</accession>
<feature type="region of interest" description="Disordered" evidence="10">
    <location>
        <begin position="80"/>
        <end position="121"/>
    </location>
</feature>
<dbReference type="PANTHER" id="PTHR11685">
    <property type="entry name" value="RBR FAMILY RING FINGER AND IBR DOMAIN-CONTAINING"/>
    <property type="match status" value="1"/>
</dbReference>
<keyword evidence="6 9" id="KW-0863">Zinc-finger</keyword>
<dbReference type="InterPro" id="IPR031127">
    <property type="entry name" value="E3_UB_ligase_RBR"/>
</dbReference>
<dbReference type="GO" id="GO:0016567">
    <property type="term" value="P:protein ubiquitination"/>
    <property type="evidence" value="ECO:0007669"/>
    <property type="project" value="InterPro"/>
</dbReference>
<keyword evidence="4" id="KW-0479">Metal-binding</keyword>
<feature type="compositionally biased region" description="Low complexity" evidence="10">
    <location>
        <begin position="86"/>
        <end position="95"/>
    </location>
</feature>
<dbReference type="GeneID" id="136817680"/>
<evidence type="ECO:0000313" key="14">
    <source>
        <dbReference type="EnsemblMetazoa" id="CLYHEMP011594.1"/>
    </source>
</evidence>